<dbReference type="InterPro" id="IPR006665">
    <property type="entry name" value="OmpA-like"/>
</dbReference>
<feature type="region of interest" description="Disordered" evidence="2">
    <location>
        <begin position="1"/>
        <end position="22"/>
    </location>
</feature>
<keyword evidence="1" id="KW-0472">Membrane</keyword>
<dbReference type="SUPFAM" id="SSF103088">
    <property type="entry name" value="OmpA-like"/>
    <property type="match status" value="1"/>
</dbReference>
<dbReference type="PROSITE" id="PS51123">
    <property type="entry name" value="OMPA_2"/>
    <property type="match status" value="1"/>
</dbReference>
<feature type="compositionally biased region" description="Basic and acidic residues" evidence="2">
    <location>
        <begin position="1"/>
        <end position="13"/>
    </location>
</feature>
<keyword evidence="5" id="KW-1185">Reference proteome</keyword>
<evidence type="ECO:0000256" key="2">
    <source>
        <dbReference type="SAM" id="MobiDB-lite"/>
    </source>
</evidence>
<dbReference type="RefSeq" id="WP_090896696.1">
    <property type="nucleotide sequence ID" value="NZ_CZPZ01000012.1"/>
</dbReference>
<proteinExistence type="predicted"/>
<dbReference type="Gene3D" id="3.30.1330.60">
    <property type="entry name" value="OmpA-like domain"/>
    <property type="match status" value="1"/>
</dbReference>
<gene>
    <name evidence="4" type="ORF">COMA2_20174</name>
</gene>
<protein>
    <recommendedName>
        <fullName evidence="3">OmpA-like domain-containing protein</fullName>
    </recommendedName>
</protein>
<dbReference type="GO" id="GO:0016020">
    <property type="term" value="C:membrane"/>
    <property type="evidence" value="ECO:0007669"/>
    <property type="project" value="UniProtKB-UniRule"/>
</dbReference>
<dbReference type="InterPro" id="IPR036737">
    <property type="entry name" value="OmpA-like_sf"/>
</dbReference>
<sequence>MSTDPHRPHRDSPSAEGLTSVDEDWTQLRTLLLSPEQTQLDELRERLDNRGIQPREVSRVLPEALAMRGERDQQLSNVLTPYVENGFAAAVRKSPRAIVDAIAPIMGPAIRQAITRALQSMTQSFNRSLDESLSLRGLHWRLEAWRTGRPFAEVVLLHTLRYRVEQVFLIHRETGLLLRHLAAEGAVVQDQHVLSGMLTAIQNYVRDSFGASQDQTLDQFQVGDWTVWIEQGSEAYLAGVIRGTPPATLREDFRDALDRLHAEQAVALTHFDGDAAPFKTTQTYLESCLQARYESPSRSNGLKLWILAGVGLFLLSWWGAMAYHIHARWSNLLAELGAEPGIVVTMAESTWRGYRLEGLRDPLAKDPSAMVIAAGFDPSTITAVWSPYYSLDSRLVETRAQSMLQPPSTVKLRLEGDALVARGSASTEWARETKRLAPLIPGVIHYRDEGLVTTDLLAQINQTVIHFGPGSSTVGPAERAALASVEAALRDLDQAAFQSGQGVVFEIRGSTDETGPATLNIQLSKERAQAVLALLGGEHMGKATTVVDNSEGSLEQRGAQGKSENRRIVTMRASLTPAGLENEVARP</sequence>
<name>A0A0S4LDG7_9BACT</name>
<feature type="domain" description="OmpA-like" evidence="3">
    <location>
        <begin position="454"/>
        <end position="581"/>
    </location>
</feature>
<dbReference type="STRING" id="1742973.COMA2_20174"/>
<evidence type="ECO:0000256" key="1">
    <source>
        <dbReference type="PROSITE-ProRule" id="PRU00473"/>
    </source>
</evidence>
<dbReference type="OrthoDB" id="5347798at2"/>
<dbReference type="EMBL" id="CZPZ01000012">
    <property type="protein sequence ID" value="CUS35263.1"/>
    <property type="molecule type" value="Genomic_DNA"/>
</dbReference>
<dbReference type="AlphaFoldDB" id="A0A0S4LDG7"/>
<reference evidence="5" key="1">
    <citation type="submission" date="2015-10" db="EMBL/GenBank/DDBJ databases">
        <authorList>
            <person name="Luecker S."/>
            <person name="Luecker S."/>
        </authorList>
    </citation>
    <scope>NUCLEOTIDE SEQUENCE [LARGE SCALE GENOMIC DNA]</scope>
</reference>
<dbReference type="Proteomes" id="UP000198736">
    <property type="component" value="Unassembled WGS sequence"/>
</dbReference>
<accession>A0A0S4LDG7</accession>
<evidence type="ECO:0000313" key="5">
    <source>
        <dbReference type="Proteomes" id="UP000198736"/>
    </source>
</evidence>
<organism evidence="4 5">
    <name type="scientific">Candidatus Nitrospira nitrificans</name>
    <dbReference type="NCBI Taxonomy" id="1742973"/>
    <lineage>
        <taxon>Bacteria</taxon>
        <taxon>Pseudomonadati</taxon>
        <taxon>Nitrospirota</taxon>
        <taxon>Nitrospiria</taxon>
        <taxon>Nitrospirales</taxon>
        <taxon>Nitrospiraceae</taxon>
        <taxon>Nitrospira</taxon>
    </lineage>
</organism>
<evidence type="ECO:0000313" key="4">
    <source>
        <dbReference type="EMBL" id="CUS35263.1"/>
    </source>
</evidence>
<evidence type="ECO:0000259" key="3">
    <source>
        <dbReference type="PROSITE" id="PS51123"/>
    </source>
</evidence>